<feature type="transmembrane region" description="Helical" evidence="4">
    <location>
        <begin position="39"/>
        <end position="59"/>
    </location>
</feature>
<dbReference type="GO" id="GO:0042269">
    <property type="term" value="P:regulation of natural killer cell mediated cytotoxicity"/>
    <property type="evidence" value="ECO:0007669"/>
    <property type="project" value="TreeGrafter"/>
</dbReference>
<dbReference type="Ensembl" id="ENSNGAT00000026397.1">
    <property type="protein sequence ID" value="ENSNGAP00000020725.1"/>
    <property type="gene ID" value="ENSNGAG00000020128.1"/>
</dbReference>
<dbReference type="PANTHER" id="PTHR46784:SF1">
    <property type="entry name" value="KILLER CELL LECTIN-LIKE RECEPTOR SUBFAMILY B MEMBER 1"/>
    <property type="match status" value="1"/>
</dbReference>
<evidence type="ECO:0000256" key="2">
    <source>
        <dbReference type="ARBA" id="ARBA00023157"/>
    </source>
</evidence>
<proteinExistence type="predicted"/>
<dbReference type="InterPro" id="IPR016187">
    <property type="entry name" value="CTDL_fold"/>
</dbReference>
<evidence type="ECO:0000313" key="5">
    <source>
        <dbReference type="Ensembl" id="ENSNGAP00000020725.1"/>
    </source>
</evidence>
<dbReference type="InterPro" id="IPR051527">
    <property type="entry name" value="KLR_subfamily_B"/>
</dbReference>
<accession>A0A8C6RP67</accession>
<dbReference type="GO" id="GO:0009986">
    <property type="term" value="C:cell surface"/>
    <property type="evidence" value="ECO:0007669"/>
    <property type="project" value="TreeGrafter"/>
</dbReference>
<keyword evidence="2" id="KW-1015">Disulfide bond</keyword>
<feature type="region of interest" description="Disordered" evidence="3">
    <location>
        <begin position="1"/>
        <end position="25"/>
    </location>
</feature>
<dbReference type="GO" id="GO:0005886">
    <property type="term" value="C:plasma membrane"/>
    <property type="evidence" value="ECO:0007669"/>
    <property type="project" value="TreeGrafter"/>
</dbReference>
<organism evidence="5 6">
    <name type="scientific">Nannospalax galili</name>
    <name type="common">Northern Israeli blind subterranean mole rat</name>
    <name type="synonym">Spalax galili</name>
    <dbReference type="NCBI Taxonomy" id="1026970"/>
    <lineage>
        <taxon>Eukaryota</taxon>
        <taxon>Metazoa</taxon>
        <taxon>Chordata</taxon>
        <taxon>Craniata</taxon>
        <taxon>Vertebrata</taxon>
        <taxon>Euteleostomi</taxon>
        <taxon>Mammalia</taxon>
        <taxon>Eutheria</taxon>
        <taxon>Euarchontoglires</taxon>
        <taxon>Glires</taxon>
        <taxon>Rodentia</taxon>
        <taxon>Myomorpha</taxon>
        <taxon>Muroidea</taxon>
        <taxon>Spalacidae</taxon>
        <taxon>Spalacinae</taxon>
        <taxon>Nannospalax</taxon>
    </lineage>
</organism>
<evidence type="ECO:0000313" key="6">
    <source>
        <dbReference type="Proteomes" id="UP000694381"/>
    </source>
</evidence>
<dbReference type="PANTHER" id="PTHR46784">
    <property type="entry name" value="KILLER CELL LECTIN-LIKE RECEPTOR SUBFAMILY B MEMBER 1"/>
    <property type="match status" value="1"/>
</dbReference>
<sequence>MDKTRVYANLKPSRTPGPKHASPPSFPSDACWCPRWHQWALKFCCAILLLFGFIGFSVLGRPALSQCSRDWHSHHDKCLYFFPASRPWSEGLSDCSAKEATLLLVQDQE</sequence>
<keyword evidence="1 4" id="KW-1133">Transmembrane helix</keyword>
<keyword evidence="6" id="KW-1185">Reference proteome</keyword>
<keyword evidence="4" id="KW-0472">Membrane</keyword>
<reference evidence="5" key="2">
    <citation type="submission" date="2025-09" db="UniProtKB">
        <authorList>
            <consortium name="Ensembl"/>
        </authorList>
    </citation>
    <scope>IDENTIFICATION</scope>
</reference>
<keyword evidence="4" id="KW-0812">Transmembrane</keyword>
<dbReference type="InterPro" id="IPR016186">
    <property type="entry name" value="C-type_lectin-like/link_sf"/>
</dbReference>
<dbReference type="Proteomes" id="UP000694381">
    <property type="component" value="Unassembled WGS sequence"/>
</dbReference>
<name>A0A8C6RP67_NANGA</name>
<dbReference type="AlphaFoldDB" id="A0A8C6RP67"/>
<protein>
    <submittedName>
        <fullName evidence="5">Uncharacterized protein</fullName>
    </submittedName>
</protein>
<evidence type="ECO:0000256" key="3">
    <source>
        <dbReference type="SAM" id="MobiDB-lite"/>
    </source>
</evidence>
<dbReference type="Gene3D" id="3.10.100.10">
    <property type="entry name" value="Mannose-Binding Protein A, subunit A"/>
    <property type="match status" value="1"/>
</dbReference>
<reference evidence="5" key="1">
    <citation type="submission" date="2025-08" db="UniProtKB">
        <authorList>
            <consortium name="Ensembl"/>
        </authorList>
    </citation>
    <scope>IDENTIFICATION</scope>
</reference>
<evidence type="ECO:0000256" key="1">
    <source>
        <dbReference type="ARBA" id="ARBA00022989"/>
    </source>
</evidence>
<dbReference type="GO" id="GO:0038023">
    <property type="term" value="F:signaling receptor activity"/>
    <property type="evidence" value="ECO:0007669"/>
    <property type="project" value="TreeGrafter"/>
</dbReference>
<dbReference type="SUPFAM" id="SSF56436">
    <property type="entry name" value="C-type lectin-like"/>
    <property type="match status" value="1"/>
</dbReference>
<dbReference type="GeneTree" id="ENSGT00940000154685"/>
<evidence type="ECO:0000256" key="4">
    <source>
        <dbReference type="SAM" id="Phobius"/>
    </source>
</evidence>